<organism evidence="1 2">
    <name type="scientific">Phytophthora megakarya</name>
    <dbReference type="NCBI Taxonomy" id="4795"/>
    <lineage>
        <taxon>Eukaryota</taxon>
        <taxon>Sar</taxon>
        <taxon>Stramenopiles</taxon>
        <taxon>Oomycota</taxon>
        <taxon>Peronosporomycetes</taxon>
        <taxon>Peronosporales</taxon>
        <taxon>Peronosporaceae</taxon>
        <taxon>Phytophthora</taxon>
    </lineage>
</organism>
<reference evidence="2" key="1">
    <citation type="submission" date="2017-03" db="EMBL/GenBank/DDBJ databases">
        <title>Phytopthora megakarya and P. palmivora, two closely related causual agents of cacao black pod achieved similar genome size and gene model numbers by different mechanisms.</title>
        <authorList>
            <person name="Ali S."/>
            <person name="Shao J."/>
            <person name="Larry D.J."/>
            <person name="Kronmiller B."/>
            <person name="Shen D."/>
            <person name="Strem M.D."/>
            <person name="Melnick R.L."/>
            <person name="Guiltinan M.J."/>
            <person name="Tyler B.M."/>
            <person name="Meinhardt L.W."/>
            <person name="Bailey B.A."/>
        </authorList>
    </citation>
    <scope>NUCLEOTIDE SEQUENCE [LARGE SCALE GENOMIC DNA]</scope>
    <source>
        <strain evidence="2">zdho120</strain>
    </source>
</reference>
<proteinExistence type="predicted"/>
<name>A0A225UYI3_9STRA</name>
<evidence type="ECO:0000313" key="2">
    <source>
        <dbReference type="Proteomes" id="UP000198211"/>
    </source>
</evidence>
<dbReference type="OrthoDB" id="122907at2759"/>
<accession>A0A225UYI3</accession>
<gene>
    <name evidence="1" type="ORF">PHMEG_00031483</name>
</gene>
<dbReference type="EMBL" id="NBNE01009974">
    <property type="protein sequence ID" value="OWY97878.1"/>
    <property type="molecule type" value="Genomic_DNA"/>
</dbReference>
<dbReference type="Proteomes" id="UP000198211">
    <property type="component" value="Unassembled WGS sequence"/>
</dbReference>
<evidence type="ECO:0000313" key="1">
    <source>
        <dbReference type="EMBL" id="OWY97878.1"/>
    </source>
</evidence>
<comment type="caution">
    <text evidence="1">The sequence shown here is derived from an EMBL/GenBank/DDBJ whole genome shotgun (WGS) entry which is preliminary data.</text>
</comment>
<keyword evidence="2" id="KW-1185">Reference proteome</keyword>
<dbReference type="AlphaFoldDB" id="A0A225UYI3"/>
<sequence length="94" mass="10986">MTGLTQPMNSHLDHDFARNASERRLLLSTIIGKTWNMVNSSTIVNGFRKTNHIPKGPRDSNGRFRTHLLPPPEDAIVPEKIHKYIFVYFYYMKR</sequence>
<protein>
    <submittedName>
        <fullName evidence="1">Uncharacterized protein</fullName>
    </submittedName>
</protein>